<dbReference type="Gene3D" id="3.40.50.300">
    <property type="entry name" value="P-loop containing nucleotide triphosphate hydrolases"/>
    <property type="match status" value="2"/>
</dbReference>
<keyword evidence="2" id="KW-0547">Nucleotide-binding</keyword>
<dbReference type="SUPFAM" id="SSF52540">
    <property type="entry name" value="P-loop containing nucleoside triphosphate hydrolases"/>
    <property type="match status" value="2"/>
</dbReference>
<dbReference type="FunFam" id="3.40.50.300:FF:000618">
    <property type="entry name" value="ATP-binding cassette (ABC) transporter, putative"/>
    <property type="match status" value="1"/>
</dbReference>
<feature type="compositionally biased region" description="Polar residues" evidence="4">
    <location>
        <begin position="25"/>
        <end position="55"/>
    </location>
</feature>
<dbReference type="Pfam" id="PF12848">
    <property type="entry name" value="ABC_tran_Xtn"/>
    <property type="match status" value="1"/>
</dbReference>
<dbReference type="SMART" id="SM00382">
    <property type="entry name" value="AAA"/>
    <property type="match status" value="2"/>
</dbReference>
<evidence type="ECO:0000256" key="3">
    <source>
        <dbReference type="ARBA" id="ARBA00022840"/>
    </source>
</evidence>
<feature type="domain" description="ABC transporter" evidence="5">
    <location>
        <begin position="399"/>
        <end position="620"/>
    </location>
</feature>
<dbReference type="CDD" id="cd03221">
    <property type="entry name" value="ABCF_EF-3"/>
    <property type="match status" value="2"/>
</dbReference>
<protein>
    <recommendedName>
        <fullName evidence="5">ABC transporter domain-containing protein</fullName>
    </recommendedName>
</protein>
<proteinExistence type="predicted"/>
<dbReference type="AlphaFoldDB" id="A0A8H2WGV7"/>
<feature type="domain" description="ABC transporter" evidence="5">
    <location>
        <begin position="87"/>
        <end position="345"/>
    </location>
</feature>
<keyword evidence="1" id="KW-0677">Repeat</keyword>
<comment type="caution">
    <text evidence="6">The sequence shown here is derived from an EMBL/GenBank/DDBJ whole genome shotgun (WGS) entry which is preliminary data.</text>
</comment>
<dbReference type="PANTHER" id="PTHR19211:SF15">
    <property type="entry name" value="ATP-BINDING CASSETTE SUB-FAMILY F MEMBER 2"/>
    <property type="match status" value="1"/>
</dbReference>
<dbReference type="InterPro" id="IPR003593">
    <property type="entry name" value="AAA+_ATPase"/>
</dbReference>
<accession>A0A8H2WGV7</accession>
<dbReference type="Pfam" id="PF00005">
    <property type="entry name" value="ABC_tran"/>
    <property type="match status" value="2"/>
</dbReference>
<keyword evidence="3" id="KW-0067">ATP-binding</keyword>
<reference evidence="6" key="1">
    <citation type="submission" date="2021-01" db="EMBL/GenBank/DDBJ databases">
        <authorList>
            <person name="Kaushik A."/>
        </authorList>
    </citation>
    <scope>NUCLEOTIDE SEQUENCE</scope>
    <source>
        <strain evidence="6">AG1-1B</strain>
    </source>
</reference>
<dbReference type="InterPro" id="IPR003439">
    <property type="entry name" value="ABC_transporter-like_ATP-bd"/>
</dbReference>
<evidence type="ECO:0000256" key="4">
    <source>
        <dbReference type="SAM" id="MobiDB-lite"/>
    </source>
</evidence>
<dbReference type="InterPro" id="IPR027417">
    <property type="entry name" value="P-loop_NTPase"/>
</dbReference>
<gene>
    <name evidence="6" type="ORF">RDB_LOCUS20172</name>
</gene>
<organism evidence="6 7">
    <name type="scientific">Rhizoctonia solani</name>
    <dbReference type="NCBI Taxonomy" id="456999"/>
    <lineage>
        <taxon>Eukaryota</taxon>
        <taxon>Fungi</taxon>
        <taxon>Dikarya</taxon>
        <taxon>Basidiomycota</taxon>
        <taxon>Agaricomycotina</taxon>
        <taxon>Agaricomycetes</taxon>
        <taxon>Cantharellales</taxon>
        <taxon>Ceratobasidiaceae</taxon>
        <taxon>Rhizoctonia</taxon>
    </lineage>
</organism>
<dbReference type="InterPro" id="IPR032781">
    <property type="entry name" value="ABC_tran_Xtn"/>
</dbReference>
<feature type="region of interest" description="Disordered" evidence="4">
    <location>
        <begin position="1"/>
        <end position="55"/>
    </location>
</feature>
<evidence type="ECO:0000256" key="1">
    <source>
        <dbReference type="ARBA" id="ARBA00022737"/>
    </source>
</evidence>
<dbReference type="Proteomes" id="UP000663826">
    <property type="component" value="Unassembled WGS sequence"/>
</dbReference>
<evidence type="ECO:0000313" key="6">
    <source>
        <dbReference type="EMBL" id="CAE6379736.1"/>
    </source>
</evidence>
<dbReference type="InterPro" id="IPR050611">
    <property type="entry name" value="ABCF"/>
</dbReference>
<dbReference type="InterPro" id="IPR017871">
    <property type="entry name" value="ABC_transporter-like_CS"/>
</dbReference>
<name>A0A8H2WGV7_9AGAM</name>
<dbReference type="PROSITE" id="PS00211">
    <property type="entry name" value="ABC_TRANSPORTER_1"/>
    <property type="match status" value="1"/>
</dbReference>
<dbReference type="GO" id="GO:0016887">
    <property type="term" value="F:ATP hydrolysis activity"/>
    <property type="evidence" value="ECO:0007669"/>
    <property type="project" value="InterPro"/>
</dbReference>
<evidence type="ECO:0000256" key="2">
    <source>
        <dbReference type="ARBA" id="ARBA00022741"/>
    </source>
</evidence>
<dbReference type="PROSITE" id="PS50893">
    <property type="entry name" value="ABC_TRANSPORTER_2"/>
    <property type="match status" value="2"/>
</dbReference>
<evidence type="ECO:0000313" key="7">
    <source>
        <dbReference type="Proteomes" id="UP000663826"/>
    </source>
</evidence>
<sequence length="639" mass="70684">MPPSASKQKRLAEKAAKAASKANKGSSTGTPGDTVSANGSSVNTPLTSVPGSVNASTDDLTSMAKLALATDRSAAGVLVSDPKGRDIKIDAYTLSFHGRLLFEGAEVSLNYGQRYGLMGENGSGKSTFLQSLAERDIEIPDHIDIYLVRGEAEPSDTNAIDYIIASAKEKVARLEKQIEDLSVADDVDELALDALHEELEELDPSTFEVKAGSILHGLGFSPTMMKKPTKDMSGGWRMRVSLARALFVKPHLLLLDEPTNHLDLGAVVWLEAYLSTYNHILVITSHSQDFMDSVCTNIMDLTHKKKLVYYGGNYTTYVRTKAENEVNQMKAYHKQQEEIAHIKKFIASAGTYANLVKQAKSKQKIIDKMEAAGLVEKIEQAKTLRFHFEDIRKLPPPIISFDEVAFSYSGKREDYLYNHLNLAIDMDSRIAILGANGTGKSTLLHLITGVLQPCEGTVSKHTSLKLAKYSQHSADQLPYDKSPLEYMESLYREKYPEKEIMFWRQQLGRFGLSGAHQTSPISQLSDGLRNRVVFSQLAMEHPHVLLLDEPTNHLDMSSIDALATAINEYEGGVVIVSHDFRLISQVARELWEVKDKKIRNLTKEDIDIKSYKAMLVKDSMAAIEKAKLFSKTATGGKVA</sequence>
<evidence type="ECO:0000259" key="5">
    <source>
        <dbReference type="PROSITE" id="PS50893"/>
    </source>
</evidence>
<dbReference type="FunFam" id="3.40.50.300:FF:000104">
    <property type="entry name" value="ATP-binding cassette sub-family F member 3"/>
    <property type="match status" value="1"/>
</dbReference>
<dbReference type="GO" id="GO:0005524">
    <property type="term" value="F:ATP binding"/>
    <property type="evidence" value="ECO:0007669"/>
    <property type="project" value="UniProtKB-KW"/>
</dbReference>
<dbReference type="PANTHER" id="PTHR19211">
    <property type="entry name" value="ATP-BINDING TRANSPORT PROTEIN-RELATED"/>
    <property type="match status" value="1"/>
</dbReference>
<dbReference type="EMBL" id="CAJMWQ010000777">
    <property type="protein sequence ID" value="CAE6379736.1"/>
    <property type="molecule type" value="Genomic_DNA"/>
</dbReference>